<dbReference type="SUPFAM" id="SSF52317">
    <property type="entry name" value="Class I glutamine amidotransferase-like"/>
    <property type="match status" value="1"/>
</dbReference>
<name>A0A443Z5Y4_9GAMM</name>
<proteinExistence type="inferred from homology"/>
<protein>
    <submittedName>
        <fullName evidence="5">Dipeptidase PepE</fullName>
        <ecNumber evidence="5">3.4.13.21</ecNumber>
    </submittedName>
</protein>
<dbReference type="EMBL" id="RSFE01000002">
    <property type="protein sequence ID" value="RWU12206.1"/>
    <property type="molecule type" value="Genomic_DNA"/>
</dbReference>
<dbReference type="RefSeq" id="WP_128351572.1">
    <property type="nucleotide sequence ID" value="NZ_RSFE01000002.1"/>
</dbReference>
<evidence type="ECO:0000256" key="4">
    <source>
        <dbReference type="ARBA" id="ARBA00022825"/>
    </source>
</evidence>
<keyword evidence="3 5" id="KW-0378">Hydrolase</keyword>
<keyword evidence="6" id="KW-1185">Reference proteome</keyword>
<keyword evidence="4" id="KW-0720">Serine protease</keyword>
<dbReference type="AlphaFoldDB" id="A0A443Z5Y4"/>
<dbReference type="OrthoDB" id="3373764at2"/>
<dbReference type="Pfam" id="PF03575">
    <property type="entry name" value="Peptidase_S51"/>
    <property type="match status" value="1"/>
</dbReference>
<dbReference type="InterPro" id="IPR005320">
    <property type="entry name" value="Peptidase_S51"/>
</dbReference>
<dbReference type="InterPro" id="IPR029062">
    <property type="entry name" value="Class_I_gatase-like"/>
</dbReference>
<evidence type="ECO:0000313" key="6">
    <source>
        <dbReference type="Proteomes" id="UP000288789"/>
    </source>
</evidence>
<accession>A0A443Z5Y4</accession>
<evidence type="ECO:0000256" key="2">
    <source>
        <dbReference type="ARBA" id="ARBA00022670"/>
    </source>
</evidence>
<dbReference type="GO" id="GO:0008236">
    <property type="term" value="F:serine-type peptidase activity"/>
    <property type="evidence" value="ECO:0007669"/>
    <property type="project" value="UniProtKB-KW"/>
</dbReference>
<dbReference type="PANTHER" id="PTHR20842">
    <property type="entry name" value="PROTEASE S51 ALPHA-ASPARTYL DIPEPTIDASE"/>
    <property type="match status" value="1"/>
</dbReference>
<sequence length="238" mass="25847">MNSAQLLLLSSSRAGESDYLAPCLEPIANLCETRKVLFIPYAGVTMPYADYTAKVAAALKPRNIHVAGIEAAADPVRAIAEAEVIMVGGGNTFHLLQQLYHFNLIAPIQAAVSRGTPYIGWSAGSNIAGLSIRTTNDMPIIEPPSFAALKLVPFQLNPHYTDYQPPGFHGETRDQRLAEFMVLEPTTPVVAIPEGTAFRVSKQTMTYQGNTPGFVFLNGQKLKLSPQQDCSQWLKASN</sequence>
<dbReference type="PANTHER" id="PTHR20842:SF0">
    <property type="entry name" value="ALPHA-ASPARTYL DIPEPTIDASE"/>
    <property type="match status" value="1"/>
</dbReference>
<dbReference type="CDD" id="cd03146">
    <property type="entry name" value="GAT1_Peptidase_E"/>
    <property type="match status" value="1"/>
</dbReference>
<dbReference type="GO" id="GO:0016805">
    <property type="term" value="F:dipeptidase activity"/>
    <property type="evidence" value="ECO:0007669"/>
    <property type="project" value="UniProtKB-KW"/>
</dbReference>
<evidence type="ECO:0000256" key="1">
    <source>
        <dbReference type="ARBA" id="ARBA00006534"/>
    </source>
</evidence>
<comment type="caution">
    <text evidence="5">The sequence shown here is derived from an EMBL/GenBank/DDBJ whole genome shotgun (WGS) entry which is preliminary data.</text>
</comment>
<dbReference type="GO" id="GO:0006508">
    <property type="term" value="P:proteolysis"/>
    <property type="evidence" value="ECO:0007669"/>
    <property type="project" value="UniProtKB-KW"/>
</dbReference>
<dbReference type="NCBIfam" id="NF003642">
    <property type="entry name" value="PRK05282.1"/>
    <property type="match status" value="1"/>
</dbReference>
<reference evidence="5 6" key="1">
    <citation type="submission" date="2018-12" db="EMBL/GenBank/DDBJ databases">
        <authorList>
            <person name="Li A."/>
            <person name="Zhang M."/>
            <person name="Zhu H."/>
        </authorList>
    </citation>
    <scope>NUCLEOTIDE SEQUENCE [LARGE SCALE GENOMIC DNA]</scope>
    <source>
        <strain evidence="5 6">R04H25</strain>
    </source>
</reference>
<evidence type="ECO:0000313" key="5">
    <source>
        <dbReference type="EMBL" id="RWU12206.1"/>
    </source>
</evidence>
<dbReference type="Gene3D" id="3.40.50.880">
    <property type="match status" value="1"/>
</dbReference>
<dbReference type="EC" id="3.4.13.21" evidence="5"/>
<dbReference type="Proteomes" id="UP000288789">
    <property type="component" value="Unassembled WGS sequence"/>
</dbReference>
<comment type="similarity">
    <text evidence="1">Belongs to the peptidase S51 family.</text>
</comment>
<organism evidence="5 6">
    <name type="scientific">Pseudidiomarina gelatinasegens</name>
    <dbReference type="NCBI Taxonomy" id="2487740"/>
    <lineage>
        <taxon>Bacteria</taxon>
        <taxon>Pseudomonadati</taxon>
        <taxon>Pseudomonadota</taxon>
        <taxon>Gammaproteobacteria</taxon>
        <taxon>Alteromonadales</taxon>
        <taxon>Idiomarinaceae</taxon>
        <taxon>Pseudidiomarina</taxon>
    </lineage>
</organism>
<keyword evidence="2" id="KW-0645">Protease</keyword>
<keyword evidence="5" id="KW-0224">Dipeptidase</keyword>
<evidence type="ECO:0000256" key="3">
    <source>
        <dbReference type="ARBA" id="ARBA00022801"/>
    </source>
</evidence>
<gene>
    <name evidence="5" type="primary">pepE</name>
    <name evidence="5" type="ORF">EGC76_03195</name>
</gene>